<dbReference type="GO" id="GO:0006355">
    <property type="term" value="P:regulation of DNA-templated transcription"/>
    <property type="evidence" value="ECO:0007669"/>
    <property type="project" value="InterPro"/>
</dbReference>
<dbReference type="SMART" id="SM00421">
    <property type="entry name" value="HTH_LUXR"/>
    <property type="match status" value="1"/>
</dbReference>
<dbReference type="RefSeq" id="WP_082326614.1">
    <property type="nucleotide sequence ID" value="NZ_LGIA01000214.1"/>
</dbReference>
<dbReference type="SUPFAM" id="SSF52172">
    <property type="entry name" value="CheY-like"/>
    <property type="match status" value="1"/>
</dbReference>
<dbReference type="Proteomes" id="UP000036958">
    <property type="component" value="Unassembled WGS sequence"/>
</dbReference>
<protein>
    <recommendedName>
        <fullName evidence="4">HTH luxR-type domain-containing protein</fullName>
    </recommendedName>
</protein>
<evidence type="ECO:0000313" key="6">
    <source>
        <dbReference type="Proteomes" id="UP000036958"/>
    </source>
</evidence>
<evidence type="ECO:0000256" key="2">
    <source>
        <dbReference type="ARBA" id="ARBA00023125"/>
    </source>
</evidence>
<organism evidence="5 6">
    <name type="scientific">Sunxiuqinia dokdonensis</name>
    <dbReference type="NCBI Taxonomy" id="1409788"/>
    <lineage>
        <taxon>Bacteria</taxon>
        <taxon>Pseudomonadati</taxon>
        <taxon>Bacteroidota</taxon>
        <taxon>Bacteroidia</taxon>
        <taxon>Marinilabiliales</taxon>
        <taxon>Prolixibacteraceae</taxon>
        <taxon>Sunxiuqinia</taxon>
    </lineage>
</organism>
<dbReference type="PANTHER" id="PTHR44688">
    <property type="entry name" value="DNA-BINDING TRANSCRIPTIONAL ACTIVATOR DEVR_DOSR"/>
    <property type="match status" value="1"/>
</dbReference>
<keyword evidence="6" id="KW-1185">Reference proteome</keyword>
<evidence type="ECO:0000256" key="1">
    <source>
        <dbReference type="ARBA" id="ARBA00023015"/>
    </source>
</evidence>
<dbReference type="Pfam" id="PF00196">
    <property type="entry name" value="GerE"/>
    <property type="match status" value="1"/>
</dbReference>
<dbReference type="InterPro" id="IPR011006">
    <property type="entry name" value="CheY-like_superfamily"/>
</dbReference>
<dbReference type="EMBL" id="LGIA01000214">
    <property type="protein sequence ID" value="KOH42723.1"/>
    <property type="molecule type" value="Genomic_DNA"/>
</dbReference>
<dbReference type="PRINTS" id="PR00038">
    <property type="entry name" value="HTHLUXR"/>
</dbReference>
<reference evidence="6" key="1">
    <citation type="submission" date="2015-07" db="EMBL/GenBank/DDBJ databases">
        <title>Genome sequencing of Sunxiuqinia dokdonensis strain SK.</title>
        <authorList>
            <person name="Ahn S."/>
            <person name="Kim B.-C."/>
        </authorList>
    </citation>
    <scope>NUCLEOTIDE SEQUENCE [LARGE SCALE GENOMIC DNA]</scope>
    <source>
        <strain evidence="6">SK</strain>
    </source>
</reference>
<evidence type="ECO:0000256" key="3">
    <source>
        <dbReference type="ARBA" id="ARBA00023163"/>
    </source>
</evidence>
<evidence type="ECO:0000259" key="4">
    <source>
        <dbReference type="PROSITE" id="PS50043"/>
    </source>
</evidence>
<keyword evidence="2" id="KW-0238">DNA-binding</keyword>
<evidence type="ECO:0000313" key="5">
    <source>
        <dbReference type="EMBL" id="KOH42723.1"/>
    </source>
</evidence>
<dbReference type="Gene3D" id="3.40.50.2300">
    <property type="match status" value="1"/>
</dbReference>
<dbReference type="PANTHER" id="PTHR44688:SF16">
    <property type="entry name" value="DNA-BINDING TRANSCRIPTIONAL ACTIVATOR DEVR_DOSR"/>
    <property type="match status" value="1"/>
</dbReference>
<feature type="domain" description="HTH luxR-type" evidence="4">
    <location>
        <begin position="147"/>
        <end position="212"/>
    </location>
</feature>
<dbReference type="AlphaFoldDB" id="A0A0L8V2Z5"/>
<keyword evidence="1" id="KW-0805">Transcription regulation</keyword>
<dbReference type="OrthoDB" id="9797341at2"/>
<dbReference type="PROSITE" id="PS50043">
    <property type="entry name" value="HTH_LUXR_2"/>
    <property type="match status" value="1"/>
</dbReference>
<proteinExistence type="predicted"/>
<dbReference type="GO" id="GO:0003677">
    <property type="term" value="F:DNA binding"/>
    <property type="evidence" value="ECO:0007669"/>
    <property type="project" value="UniProtKB-KW"/>
</dbReference>
<accession>A0A0L8V2Z5</accession>
<dbReference type="SUPFAM" id="SSF46894">
    <property type="entry name" value="C-terminal effector domain of the bipartite response regulators"/>
    <property type="match status" value="1"/>
</dbReference>
<gene>
    <name evidence="5" type="ORF">NC99_44490</name>
</gene>
<dbReference type="InterPro" id="IPR000792">
    <property type="entry name" value="Tscrpt_reg_LuxR_C"/>
</dbReference>
<sequence>MIHIGIYNEHKLMGTGLAAILEQVPDFDVLFCTENKDKLMVFAQNGNLNILVLAIHDTSVRTMNLIVRLSLINPKARLLVVSFDNSEETIIKIVKSKAKGVLGREASKKELIEAIYTLRNGFDYFTSSISQMVLNQYINKLETPENKNEGLDSLSERQIEVLRLWGKSYSNQEIADELFISVRTVDAHKNHIMQKLQLKSMVELVKFSIKNNIIEI</sequence>
<comment type="caution">
    <text evidence="5">The sequence shown here is derived from an EMBL/GenBank/DDBJ whole genome shotgun (WGS) entry which is preliminary data.</text>
</comment>
<keyword evidence="3" id="KW-0804">Transcription</keyword>
<name>A0A0L8V2Z5_9BACT</name>
<dbReference type="STRING" id="1409788.NC99_44490"/>
<dbReference type="InterPro" id="IPR016032">
    <property type="entry name" value="Sig_transdc_resp-reg_C-effctor"/>
</dbReference>
<dbReference type="CDD" id="cd06170">
    <property type="entry name" value="LuxR_C_like"/>
    <property type="match status" value="1"/>
</dbReference>